<keyword evidence="3" id="KW-1185">Reference proteome</keyword>
<organism evidence="2 3">
    <name type="scientific">Microbotryum saponariae</name>
    <dbReference type="NCBI Taxonomy" id="289078"/>
    <lineage>
        <taxon>Eukaryota</taxon>
        <taxon>Fungi</taxon>
        <taxon>Dikarya</taxon>
        <taxon>Basidiomycota</taxon>
        <taxon>Pucciniomycotina</taxon>
        <taxon>Microbotryomycetes</taxon>
        <taxon>Microbotryales</taxon>
        <taxon>Microbotryaceae</taxon>
        <taxon>Microbotryum</taxon>
    </lineage>
</organism>
<evidence type="ECO:0000256" key="1">
    <source>
        <dbReference type="SAM" id="MobiDB-lite"/>
    </source>
</evidence>
<dbReference type="Proteomes" id="UP000249723">
    <property type="component" value="Unassembled WGS sequence"/>
</dbReference>
<accession>A0A2X0KT51</accession>
<feature type="region of interest" description="Disordered" evidence="1">
    <location>
        <begin position="68"/>
        <end position="100"/>
    </location>
</feature>
<protein>
    <submittedName>
        <fullName evidence="2">BZ3500_MvSof-1268-A1-R1_Chr4-2g06984 protein</fullName>
    </submittedName>
</protein>
<evidence type="ECO:0000313" key="2">
    <source>
        <dbReference type="EMBL" id="SCZ97092.1"/>
    </source>
</evidence>
<feature type="compositionally biased region" description="Low complexity" evidence="1">
    <location>
        <begin position="71"/>
        <end position="83"/>
    </location>
</feature>
<dbReference type="EMBL" id="FMWP01000092">
    <property type="protein sequence ID" value="SCZ97092.1"/>
    <property type="molecule type" value="Genomic_DNA"/>
</dbReference>
<evidence type="ECO:0000313" key="3">
    <source>
        <dbReference type="Proteomes" id="UP000249723"/>
    </source>
</evidence>
<sequence>MPPSMTVKHGHDCLGYALDAVPDALLSRKTNLSSALVSLVGRSSSSEPQPIATPGRFVEQTLVDPLRRRSLSSTQSPSSTALPRSNINAKPRRTAKNNEPKRGQLFLNAIIRHLEEIIAVTARRIQVASRNSWPRFGSLFFAQSVAALH</sequence>
<gene>
    <name evidence="2" type="ORF">BZ3500_MVSOF-1268-A1-R1_CHR4-2G06984</name>
</gene>
<proteinExistence type="predicted"/>
<name>A0A2X0KT51_9BASI</name>
<reference evidence="3" key="1">
    <citation type="submission" date="2016-10" db="EMBL/GenBank/DDBJ databases">
        <authorList>
            <person name="Jeantristanb JTB J.-T."/>
            <person name="Ricardo R."/>
        </authorList>
    </citation>
    <scope>NUCLEOTIDE SEQUENCE [LARGE SCALE GENOMIC DNA]</scope>
</reference>
<dbReference type="AlphaFoldDB" id="A0A2X0KT51"/>